<dbReference type="Proteomes" id="UP000319818">
    <property type="component" value="Unassembled WGS sequence"/>
</dbReference>
<organism evidence="3 4">
    <name type="scientific">Pseudonocardia cypriaca</name>
    <dbReference type="NCBI Taxonomy" id="882449"/>
    <lineage>
        <taxon>Bacteria</taxon>
        <taxon>Bacillati</taxon>
        <taxon>Actinomycetota</taxon>
        <taxon>Actinomycetes</taxon>
        <taxon>Pseudonocardiales</taxon>
        <taxon>Pseudonocardiaceae</taxon>
        <taxon>Pseudonocardia</taxon>
    </lineage>
</organism>
<accession>A0A543FNS9</accession>
<gene>
    <name evidence="3" type="ORF">FB388_6869</name>
</gene>
<evidence type="ECO:0000313" key="3">
    <source>
        <dbReference type="EMBL" id="TQM35436.1"/>
    </source>
</evidence>
<dbReference type="EMBL" id="VFPH01000003">
    <property type="protein sequence ID" value="TQM35436.1"/>
    <property type="molecule type" value="Genomic_DNA"/>
</dbReference>
<comment type="caution">
    <text evidence="3">The sequence shown here is derived from an EMBL/GenBank/DDBJ whole genome shotgun (WGS) entry which is preliminary data.</text>
</comment>
<dbReference type="AlphaFoldDB" id="A0A543FNS9"/>
<dbReference type="OrthoDB" id="3261033at2"/>
<feature type="transmembrane region" description="Helical" evidence="2">
    <location>
        <begin position="95"/>
        <end position="116"/>
    </location>
</feature>
<evidence type="ECO:0000256" key="1">
    <source>
        <dbReference type="SAM" id="MobiDB-lite"/>
    </source>
</evidence>
<keyword evidence="2" id="KW-0812">Transmembrane</keyword>
<proteinExistence type="predicted"/>
<feature type="region of interest" description="Disordered" evidence="1">
    <location>
        <begin position="1"/>
        <end position="72"/>
    </location>
</feature>
<evidence type="ECO:0000256" key="2">
    <source>
        <dbReference type="SAM" id="Phobius"/>
    </source>
</evidence>
<feature type="compositionally biased region" description="Pro residues" evidence="1">
    <location>
        <begin position="57"/>
        <end position="66"/>
    </location>
</feature>
<sequence length="164" mass="17296">MSNDPGAPGEYQPGQQGWQGGQQPPAYPGGFGQQQQQPPPAWGGYPQPGQPGQPGSFGPPPGPPVGGPQGQANSPFAALFDFEFNTFATPAVTKILYIVGMVLLGLFYIGALISGFSQGVGLGLVVLIGGGIAVLFYLILFRVTLEFFYAVVRMSEDIHKRKDV</sequence>
<dbReference type="InterPro" id="IPR025557">
    <property type="entry name" value="DUF4282"/>
</dbReference>
<reference evidence="3 4" key="1">
    <citation type="submission" date="2019-06" db="EMBL/GenBank/DDBJ databases">
        <title>Sequencing the genomes of 1000 actinobacteria strains.</title>
        <authorList>
            <person name="Klenk H.-P."/>
        </authorList>
    </citation>
    <scope>NUCLEOTIDE SEQUENCE [LARGE SCALE GENOMIC DNA]</scope>
    <source>
        <strain evidence="3 4">DSM 45511</strain>
    </source>
</reference>
<protein>
    <submittedName>
        <fullName evidence="3">Uncharacterized protein DUF4282</fullName>
    </submittedName>
</protein>
<feature type="compositionally biased region" description="Low complexity" evidence="1">
    <location>
        <begin position="12"/>
        <end position="24"/>
    </location>
</feature>
<keyword evidence="2" id="KW-1133">Transmembrane helix</keyword>
<evidence type="ECO:0000313" key="4">
    <source>
        <dbReference type="Proteomes" id="UP000319818"/>
    </source>
</evidence>
<keyword evidence="4" id="KW-1185">Reference proteome</keyword>
<dbReference type="Pfam" id="PF14110">
    <property type="entry name" value="DUF4282"/>
    <property type="match status" value="1"/>
</dbReference>
<feature type="transmembrane region" description="Helical" evidence="2">
    <location>
        <begin position="122"/>
        <end position="152"/>
    </location>
</feature>
<name>A0A543FNS9_9PSEU</name>
<dbReference type="RefSeq" id="WP_142106775.1">
    <property type="nucleotide sequence ID" value="NZ_VFPH01000003.1"/>
</dbReference>
<keyword evidence="2" id="KW-0472">Membrane</keyword>